<keyword evidence="2" id="KW-1185">Reference proteome</keyword>
<name>A0ACC2HJF8_DALPE</name>
<reference evidence="1" key="1">
    <citation type="submission" date="2021-05" db="EMBL/GenBank/DDBJ databases">
        <authorList>
            <person name="Pan Q."/>
            <person name="Jouanno E."/>
            <person name="Zahm M."/>
            <person name="Klopp C."/>
            <person name="Cabau C."/>
            <person name="Louis A."/>
            <person name="Berthelot C."/>
            <person name="Parey E."/>
            <person name="Roest Crollius H."/>
            <person name="Montfort J."/>
            <person name="Robinson-Rechavi M."/>
            <person name="Bouchez O."/>
            <person name="Lampietro C."/>
            <person name="Lopez Roques C."/>
            <person name="Donnadieu C."/>
            <person name="Postlethwait J."/>
            <person name="Bobe J."/>
            <person name="Dillon D."/>
            <person name="Chandos A."/>
            <person name="von Hippel F."/>
            <person name="Guiguen Y."/>
        </authorList>
    </citation>
    <scope>NUCLEOTIDE SEQUENCE</scope>
    <source>
        <strain evidence="1">YG-Jan2019</strain>
    </source>
</reference>
<sequence length="116" mass="13019">MNRAMVCAVIKQLREKGIQDRCRYPAQLRISLDTSVKTFQTLVEALPTLKELGISVQVSEREKLERELARESWQEARGNRGSSVSVRRGHAGYDLSQGENPKCNKMQAGSVAMLLD</sequence>
<evidence type="ECO:0000313" key="2">
    <source>
        <dbReference type="Proteomes" id="UP001157502"/>
    </source>
</evidence>
<evidence type="ECO:0000313" key="1">
    <source>
        <dbReference type="EMBL" id="KAJ8015861.1"/>
    </source>
</evidence>
<proteinExistence type="predicted"/>
<dbReference type="Proteomes" id="UP001157502">
    <property type="component" value="Chromosome 1"/>
</dbReference>
<gene>
    <name evidence="1" type="ORF">DPEC_G00000900</name>
</gene>
<accession>A0ACC2HJF8</accession>
<protein>
    <submittedName>
        <fullName evidence="1">Uncharacterized protein</fullName>
    </submittedName>
</protein>
<comment type="caution">
    <text evidence="1">The sequence shown here is derived from an EMBL/GenBank/DDBJ whole genome shotgun (WGS) entry which is preliminary data.</text>
</comment>
<organism evidence="1 2">
    <name type="scientific">Dallia pectoralis</name>
    <name type="common">Alaska blackfish</name>
    <dbReference type="NCBI Taxonomy" id="75939"/>
    <lineage>
        <taxon>Eukaryota</taxon>
        <taxon>Metazoa</taxon>
        <taxon>Chordata</taxon>
        <taxon>Craniata</taxon>
        <taxon>Vertebrata</taxon>
        <taxon>Euteleostomi</taxon>
        <taxon>Actinopterygii</taxon>
        <taxon>Neopterygii</taxon>
        <taxon>Teleostei</taxon>
        <taxon>Protacanthopterygii</taxon>
        <taxon>Esociformes</taxon>
        <taxon>Umbridae</taxon>
        <taxon>Dallia</taxon>
    </lineage>
</organism>
<dbReference type="EMBL" id="CM055728">
    <property type="protein sequence ID" value="KAJ8015861.1"/>
    <property type="molecule type" value="Genomic_DNA"/>
</dbReference>